<dbReference type="AlphaFoldDB" id="W0F2U8"/>
<gene>
    <name evidence="1" type="ORF">NIASO_06105</name>
</gene>
<dbReference type="STRING" id="929713.NIASO_06105"/>
<keyword evidence="2" id="KW-1185">Reference proteome</keyword>
<reference evidence="1 2" key="1">
    <citation type="submission" date="2013-12" db="EMBL/GenBank/DDBJ databases">
        <authorList>
            <consortium name="DOE Joint Genome Institute"/>
            <person name="Eisen J."/>
            <person name="Huntemann M."/>
            <person name="Han J."/>
            <person name="Chen A."/>
            <person name="Kyrpides N."/>
            <person name="Mavromatis K."/>
            <person name="Markowitz V."/>
            <person name="Palaniappan K."/>
            <person name="Ivanova N."/>
            <person name="Schaumberg A."/>
            <person name="Pati A."/>
            <person name="Liolios K."/>
            <person name="Nordberg H.P."/>
            <person name="Cantor M.N."/>
            <person name="Hua S.X."/>
            <person name="Woyke T."/>
        </authorList>
    </citation>
    <scope>NUCLEOTIDE SEQUENCE [LARGE SCALE GENOMIC DNA]</scope>
    <source>
        <strain evidence="2">DSM 19437</strain>
    </source>
</reference>
<name>W0F2U8_9BACT</name>
<protein>
    <submittedName>
        <fullName evidence="1">Uncharacterized protein</fullName>
    </submittedName>
</protein>
<evidence type="ECO:0000313" key="1">
    <source>
        <dbReference type="EMBL" id="AHF17360.1"/>
    </source>
</evidence>
<organism evidence="1 2">
    <name type="scientific">Niabella soli DSM 19437</name>
    <dbReference type="NCBI Taxonomy" id="929713"/>
    <lineage>
        <taxon>Bacteria</taxon>
        <taxon>Pseudomonadati</taxon>
        <taxon>Bacteroidota</taxon>
        <taxon>Chitinophagia</taxon>
        <taxon>Chitinophagales</taxon>
        <taxon>Chitinophagaceae</taxon>
        <taxon>Niabella</taxon>
    </lineage>
</organism>
<sequence>MVFFLIELRNRLHIFLLTLRPINKNRKNNAFFIGFVLT</sequence>
<dbReference type="HOGENOM" id="CLU_3330650_0_0_10"/>
<accession>W0F2U8</accession>
<dbReference type="KEGG" id="nso:NIASO_06105"/>
<evidence type="ECO:0000313" key="2">
    <source>
        <dbReference type="Proteomes" id="UP000003586"/>
    </source>
</evidence>
<dbReference type="EMBL" id="CP007035">
    <property type="protein sequence ID" value="AHF17360.1"/>
    <property type="molecule type" value="Genomic_DNA"/>
</dbReference>
<dbReference type="Proteomes" id="UP000003586">
    <property type="component" value="Chromosome"/>
</dbReference>
<proteinExistence type="predicted"/>